<accession>A0A1E4TNJ7</accession>
<dbReference type="InterPro" id="IPR036817">
    <property type="entry name" value="Transthyretin/HIU_hydrolase_sf"/>
</dbReference>
<comment type="function">
    <text evidence="2">Catalyzes the hydrolysis of 5-hydroxyisourate (HIU) to 2-oxo-4-hydroxy-4-carboxy-5-ureidoimidazoline (OHCU).</text>
</comment>
<keyword evidence="5 7" id="KW-0659">Purine metabolism</keyword>
<dbReference type="NCBIfam" id="TIGR02962">
    <property type="entry name" value="hdxy_isourate"/>
    <property type="match status" value="1"/>
</dbReference>
<dbReference type="Pfam" id="PF00576">
    <property type="entry name" value="Transthyretin"/>
    <property type="match status" value="1"/>
</dbReference>
<keyword evidence="6 7" id="KW-0378">Hydrolase</keyword>
<gene>
    <name evidence="9" type="ORF">PACTADRAFT_72560</name>
</gene>
<evidence type="ECO:0000256" key="4">
    <source>
        <dbReference type="ARBA" id="ARBA00011881"/>
    </source>
</evidence>
<dbReference type="InterPro" id="IPR023416">
    <property type="entry name" value="Transthyretin/HIU_hydrolase_d"/>
</dbReference>
<dbReference type="InterPro" id="IPR014306">
    <property type="entry name" value="Hydroxyisourate_hydrolase"/>
</dbReference>
<evidence type="ECO:0000256" key="2">
    <source>
        <dbReference type="ARBA" id="ARBA00002704"/>
    </source>
</evidence>
<organism evidence="9 10">
    <name type="scientific">Pachysolen tannophilus NRRL Y-2460</name>
    <dbReference type="NCBI Taxonomy" id="669874"/>
    <lineage>
        <taxon>Eukaryota</taxon>
        <taxon>Fungi</taxon>
        <taxon>Dikarya</taxon>
        <taxon>Ascomycota</taxon>
        <taxon>Saccharomycotina</taxon>
        <taxon>Pichiomycetes</taxon>
        <taxon>Pachysolenaceae</taxon>
        <taxon>Pachysolen</taxon>
    </lineage>
</organism>
<keyword evidence="10" id="KW-1185">Reference proteome</keyword>
<dbReference type="EC" id="3.5.2.17" evidence="7"/>
<feature type="domain" description="Transthyretin/hydroxyisourate hydrolase" evidence="8">
    <location>
        <begin position="6"/>
        <end position="153"/>
    </location>
</feature>
<evidence type="ECO:0000256" key="7">
    <source>
        <dbReference type="RuleBase" id="RU361270"/>
    </source>
</evidence>
<comment type="similarity">
    <text evidence="3 7">Belongs to the transthyretin family. 5-hydroxyisourate hydrolase subfamily.</text>
</comment>
<dbReference type="AlphaFoldDB" id="A0A1E4TNJ7"/>
<evidence type="ECO:0000256" key="5">
    <source>
        <dbReference type="ARBA" id="ARBA00022631"/>
    </source>
</evidence>
<comment type="subunit">
    <text evidence="4 7">Homotetramer.</text>
</comment>
<dbReference type="Gene3D" id="2.60.40.180">
    <property type="entry name" value="Transthyretin/hydroxyisourate hydrolase domain"/>
    <property type="match status" value="1"/>
</dbReference>
<comment type="catalytic activity">
    <reaction evidence="1 7">
        <text>5-hydroxyisourate + H2O = 5-hydroxy-2-oxo-4-ureido-2,5-dihydro-1H-imidazole-5-carboxylate + H(+)</text>
        <dbReference type="Rhea" id="RHEA:23736"/>
        <dbReference type="ChEBI" id="CHEBI:15377"/>
        <dbReference type="ChEBI" id="CHEBI:15378"/>
        <dbReference type="ChEBI" id="CHEBI:18072"/>
        <dbReference type="ChEBI" id="CHEBI:58639"/>
        <dbReference type="EC" id="3.5.2.17"/>
    </reaction>
</comment>
<dbReference type="STRING" id="669874.A0A1E4TNJ7"/>
<evidence type="ECO:0000256" key="3">
    <source>
        <dbReference type="ARBA" id="ARBA00009850"/>
    </source>
</evidence>
<dbReference type="SUPFAM" id="SSF49472">
    <property type="entry name" value="Transthyretin (synonym: prealbumin)"/>
    <property type="match status" value="1"/>
</dbReference>
<dbReference type="GO" id="GO:0033971">
    <property type="term" value="F:hydroxyisourate hydrolase activity"/>
    <property type="evidence" value="ECO:0007669"/>
    <property type="project" value="UniProtKB-EC"/>
</dbReference>
<protein>
    <recommendedName>
        <fullName evidence="7">5-hydroxyisourate hydrolase</fullName>
        <shortName evidence="7">HIU hydrolase</shortName>
        <shortName evidence="7">HIUHase</shortName>
        <ecNumber evidence="7">3.5.2.17</ecNumber>
    </recommendedName>
</protein>
<dbReference type="PANTHER" id="PTHR10395">
    <property type="entry name" value="URICASE AND TRANSTHYRETIN-RELATED"/>
    <property type="match status" value="1"/>
</dbReference>
<evidence type="ECO:0000256" key="1">
    <source>
        <dbReference type="ARBA" id="ARBA00001043"/>
    </source>
</evidence>
<evidence type="ECO:0000259" key="8">
    <source>
        <dbReference type="Pfam" id="PF00576"/>
    </source>
</evidence>
<name>A0A1E4TNJ7_PACTA</name>
<dbReference type="EMBL" id="KV454018">
    <property type="protein sequence ID" value="ODV93324.1"/>
    <property type="molecule type" value="Genomic_DNA"/>
</dbReference>
<evidence type="ECO:0000313" key="10">
    <source>
        <dbReference type="Proteomes" id="UP000094236"/>
    </source>
</evidence>
<evidence type="ECO:0000313" key="9">
    <source>
        <dbReference type="EMBL" id="ODV93324.1"/>
    </source>
</evidence>
<dbReference type="Proteomes" id="UP000094236">
    <property type="component" value="Unassembled WGS sequence"/>
</dbReference>
<dbReference type="OrthoDB" id="10265230at2759"/>
<evidence type="ECO:0000256" key="6">
    <source>
        <dbReference type="ARBA" id="ARBA00022801"/>
    </source>
</evidence>
<sequence length="154" mass="16716">MANDPITCHILDTANGRPAANVTCAIFCLSGAGAGAGANGNDTETSIKPFALAKSNKDGRVGQWTIDPKLTNATGEKIGISNGTWTVLIPGIYKIRFQTAKYFKTLPSADTQNSQNRTFFPFIDVIFEVNEPPDHHYHVPLLLSNHSYTTYRGS</sequence>
<proteinExistence type="inferred from homology"/>
<dbReference type="GO" id="GO:0006144">
    <property type="term" value="P:purine nucleobase metabolic process"/>
    <property type="evidence" value="ECO:0007669"/>
    <property type="project" value="UniProtKB-KW"/>
</dbReference>
<dbReference type="PANTHER" id="PTHR10395:SF7">
    <property type="entry name" value="5-HYDROXYISOURATE HYDROLASE"/>
    <property type="match status" value="1"/>
</dbReference>
<reference evidence="10" key="1">
    <citation type="submission" date="2016-05" db="EMBL/GenBank/DDBJ databases">
        <title>Comparative genomics of biotechnologically important yeasts.</title>
        <authorList>
            <consortium name="DOE Joint Genome Institute"/>
            <person name="Riley R."/>
            <person name="Haridas S."/>
            <person name="Wolfe K.H."/>
            <person name="Lopes M.R."/>
            <person name="Hittinger C.T."/>
            <person name="Goker M."/>
            <person name="Salamov A."/>
            <person name="Wisecaver J."/>
            <person name="Long T.M."/>
            <person name="Aerts A.L."/>
            <person name="Barry K."/>
            <person name="Choi C."/>
            <person name="Clum A."/>
            <person name="Coughlan A.Y."/>
            <person name="Deshpande S."/>
            <person name="Douglass A.P."/>
            <person name="Hanson S.J."/>
            <person name="Klenk H.-P."/>
            <person name="Labutti K."/>
            <person name="Lapidus A."/>
            <person name="Lindquist E."/>
            <person name="Lipzen A."/>
            <person name="Meier-Kolthoff J.P."/>
            <person name="Ohm R.A."/>
            <person name="Otillar R.P."/>
            <person name="Pangilinan J."/>
            <person name="Peng Y."/>
            <person name="Rokas A."/>
            <person name="Rosa C.A."/>
            <person name="Scheuner C."/>
            <person name="Sibirny A.A."/>
            <person name="Slot J.C."/>
            <person name="Stielow J.B."/>
            <person name="Sun H."/>
            <person name="Kurtzman C.P."/>
            <person name="Blackwell M."/>
            <person name="Grigoriev I.V."/>
            <person name="Jeffries T.W."/>
        </authorList>
    </citation>
    <scope>NUCLEOTIDE SEQUENCE [LARGE SCALE GENOMIC DNA]</scope>
    <source>
        <strain evidence="10">NRRL Y-2460</strain>
    </source>
</reference>